<dbReference type="PANTHER" id="PTHR30419">
    <property type="entry name" value="HTH-TYPE TRANSCRIPTIONAL REGULATOR YBHD"/>
    <property type="match status" value="1"/>
</dbReference>
<dbReference type="SUPFAM" id="SSF46785">
    <property type="entry name" value="Winged helix' DNA-binding domain"/>
    <property type="match status" value="1"/>
</dbReference>
<proteinExistence type="inferred from homology"/>
<gene>
    <name evidence="7" type="primary">cysL_1</name>
    <name evidence="7" type="ORF">NCTC10392_00758</name>
</gene>
<dbReference type="PROSITE" id="PS50931">
    <property type="entry name" value="HTH_LYSR"/>
    <property type="match status" value="1"/>
</dbReference>
<dbReference type="InterPro" id="IPR036390">
    <property type="entry name" value="WH_DNA-bd_sf"/>
</dbReference>
<evidence type="ECO:0000313" key="7">
    <source>
        <dbReference type="EMBL" id="SUD28270.1"/>
    </source>
</evidence>
<dbReference type="Gene3D" id="1.10.10.10">
    <property type="entry name" value="Winged helix-like DNA-binding domain superfamily/Winged helix DNA-binding domain"/>
    <property type="match status" value="1"/>
</dbReference>
<name>A0A379I791_PSEFL</name>
<dbReference type="InterPro" id="IPR005119">
    <property type="entry name" value="LysR_subst-bd"/>
</dbReference>
<dbReference type="GO" id="GO:0003677">
    <property type="term" value="F:DNA binding"/>
    <property type="evidence" value="ECO:0007669"/>
    <property type="project" value="UniProtKB-KW"/>
</dbReference>
<dbReference type="InterPro" id="IPR000847">
    <property type="entry name" value="LysR_HTH_N"/>
</dbReference>
<dbReference type="Proteomes" id="UP000255125">
    <property type="component" value="Unassembled WGS sequence"/>
</dbReference>
<dbReference type="SUPFAM" id="SSF53850">
    <property type="entry name" value="Periplasmic binding protein-like II"/>
    <property type="match status" value="1"/>
</dbReference>
<feature type="region of interest" description="Disordered" evidence="5">
    <location>
        <begin position="326"/>
        <end position="349"/>
    </location>
</feature>
<evidence type="ECO:0000256" key="4">
    <source>
        <dbReference type="ARBA" id="ARBA00023163"/>
    </source>
</evidence>
<organism evidence="7 8">
    <name type="scientific">Pseudomonas fluorescens</name>
    <dbReference type="NCBI Taxonomy" id="294"/>
    <lineage>
        <taxon>Bacteria</taxon>
        <taxon>Pseudomonadati</taxon>
        <taxon>Pseudomonadota</taxon>
        <taxon>Gammaproteobacteria</taxon>
        <taxon>Pseudomonadales</taxon>
        <taxon>Pseudomonadaceae</taxon>
        <taxon>Pseudomonas</taxon>
    </lineage>
</organism>
<feature type="domain" description="HTH lysR-type" evidence="6">
    <location>
        <begin position="3"/>
        <end position="60"/>
    </location>
</feature>
<reference evidence="7 8" key="1">
    <citation type="submission" date="2018-06" db="EMBL/GenBank/DDBJ databases">
        <authorList>
            <consortium name="Pathogen Informatics"/>
            <person name="Doyle S."/>
        </authorList>
    </citation>
    <scope>NUCLEOTIDE SEQUENCE [LARGE SCALE GENOMIC DNA]</scope>
    <source>
        <strain evidence="7 8">NCTC10392</strain>
    </source>
</reference>
<evidence type="ECO:0000256" key="2">
    <source>
        <dbReference type="ARBA" id="ARBA00023015"/>
    </source>
</evidence>
<dbReference type="CDD" id="cd08421">
    <property type="entry name" value="PBP2_LTTR_like_1"/>
    <property type="match status" value="1"/>
</dbReference>
<dbReference type="InterPro" id="IPR050950">
    <property type="entry name" value="HTH-type_LysR_regulators"/>
</dbReference>
<dbReference type="InterPro" id="IPR036388">
    <property type="entry name" value="WH-like_DNA-bd_sf"/>
</dbReference>
<accession>A0A379I791</accession>
<keyword evidence="4" id="KW-0804">Transcription</keyword>
<evidence type="ECO:0000259" key="6">
    <source>
        <dbReference type="PROSITE" id="PS50931"/>
    </source>
</evidence>
<dbReference type="GO" id="GO:0005829">
    <property type="term" value="C:cytosol"/>
    <property type="evidence" value="ECO:0007669"/>
    <property type="project" value="TreeGrafter"/>
</dbReference>
<comment type="similarity">
    <text evidence="1">Belongs to the LysR transcriptional regulatory family.</text>
</comment>
<dbReference type="PANTHER" id="PTHR30419:SF2">
    <property type="entry name" value="LYSR FAMILY TRANSCRIPTIONAL REGULATOR"/>
    <property type="match status" value="1"/>
</dbReference>
<feature type="compositionally biased region" description="Polar residues" evidence="5">
    <location>
        <begin position="330"/>
        <end position="349"/>
    </location>
</feature>
<sequence length="349" mass="37171">MHFDLIDLRLYLHVLDTGNITAGAARSHLSLAAASARIRAMEASLGSELLLRGRRGVTPTAAGNALARHARLLLQQAERLQQELAEYANGVKGQVRLLCNTTALSEYLPELLADFLCAHPNLDIDLQELPSLRITHTLRQGAADLGIISDAVDTHGLQTRPFRDDPLVLILPMGHPLTAGTVSFIDSLPYDYVGLAADSALAVYLEEQALHAGFRLQTRVRADGFDGVMRMVARGAGLGIVPLAALQRWPHAQQLQAQPLTEGWACRKLLLCARSFEQLPGYATALLNALSPPVGAGLPAMGPVSPSPTSRPPSPASRLLRGWASACGRTCNTPPTGSTGTARQTPGSS</sequence>
<evidence type="ECO:0000256" key="3">
    <source>
        <dbReference type="ARBA" id="ARBA00023125"/>
    </source>
</evidence>
<keyword evidence="2" id="KW-0805">Transcription regulation</keyword>
<dbReference type="Pfam" id="PF03466">
    <property type="entry name" value="LysR_substrate"/>
    <property type="match status" value="1"/>
</dbReference>
<protein>
    <submittedName>
        <fullName evidence="7">LysR family transcriptional regulator</fullName>
    </submittedName>
</protein>
<evidence type="ECO:0000256" key="5">
    <source>
        <dbReference type="SAM" id="MobiDB-lite"/>
    </source>
</evidence>
<evidence type="ECO:0000313" key="8">
    <source>
        <dbReference type="Proteomes" id="UP000255125"/>
    </source>
</evidence>
<dbReference type="Gene3D" id="3.40.190.290">
    <property type="match status" value="1"/>
</dbReference>
<dbReference type="EMBL" id="UGUS01000002">
    <property type="protein sequence ID" value="SUD28270.1"/>
    <property type="molecule type" value="Genomic_DNA"/>
</dbReference>
<dbReference type="GO" id="GO:0003700">
    <property type="term" value="F:DNA-binding transcription factor activity"/>
    <property type="evidence" value="ECO:0007669"/>
    <property type="project" value="InterPro"/>
</dbReference>
<dbReference type="Pfam" id="PF00126">
    <property type="entry name" value="HTH_1"/>
    <property type="match status" value="1"/>
</dbReference>
<dbReference type="OrthoDB" id="9785974at2"/>
<keyword evidence="3" id="KW-0238">DNA-binding</keyword>
<dbReference type="AlphaFoldDB" id="A0A379I791"/>
<evidence type="ECO:0000256" key="1">
    <source>
        <dbReference type="ARBA" id="ARBA00009437"/>
    </source>
</evidence>